<dbReference type="InterPro" id="IPR016161">
    <property type="entry name" value="Ald_DH/histidinol_DH"/>
</dbReference>
<dbReference type="FunFam" id="3.40.605.10:FF:000004">
    <property type="entry name" value="Aldehyde dehydrogenase"/>
    <property type="match status" value="1"/>
</dbReference>
<comment type="caution">
    <text evidence="9">The sequence shown here is derived from an EMBL/GenBank/DDBJ whole genome shotgun (WGS) entry which is preliminary data.</text>
</comment>
<dbReference type="AlphaFoldDB" id="A0A553JSG7"/>
<feature type="active site" evidence="5">
    <location>
        <position position="259"/>
    </location>
</feature>
<dbReference type="InterPro" id="IPR029510">
    <property type="entry name" value="Ald_DH_CS_GLU"/>
</dbReference>
<dbReference type="PANTHER" id="PTHR43570:SF20">
    <property type="entry name" value="ALDEHYDE DEHYDROGENASE ALDX-RELATED"/>
    <property type="match status" value="1"/>
</dbReference>
<keyword evidence="2 4" id="KW-0560">Oxidoreductase</keyword>
<evidence type="ECO:0000313" key="9">
    <source>
        <dbReference type="EMBL" id="TRY15405.1"/>
    </source>
</evidence>
<reference evidence="10" key="1">
    <citation type="submission" date="2019-07" db="EMBL/GenBank/DDBJ databases">
        <title>Shewanella sp. YLB-08 draft genomic sequence.</title>
        <authorList>
            <person name="Yu L."/>
        </authorList>
    </citation>
    <scope>NUCLEOTIDE SEQUENCE [LARGE SCALE GENOMIC DNA]</scope>
    <source>
        <strain evidence="10">JCM 20706</strain>
    </source>
</reference>
<dbReference type="InterPro" id="IPR015590">
    <property type="entry name" value="Aldehyde_DH_dom"/>
</dbReference>
<dbReference type="SUPFAM" id="SSF53720">
    <property type="entry name" value="ALDH-like"/>
    <property type="match status" value="1"/>
</dbReference>
<keyword evidence="3" id="KW-0520">NAD</keyword>
<gene>
    <name evidence="9" type="ORF">FN961_04910</name>
</gene>
<dbReference type="PANTHER" id="PTHR43570">
    <property type="entry name" value="ALDEHYDE DEHYDROGENASE"/>
    <property type="match status" value="1"/>
</dbReference>
<name>A0A553JSG7_SHEHA</name>
<dbReference type="InterPro" id="IPR016163">
    <property type="entry name" value="Ald_DH_C"/>
</dbReference>
<protein>
    <recommendedName>
        <fullName evidence="4">Aldehyde dehydrogenase</fullName>
    </recommendedName>
</protein>
<dbReference type="PIRSF" id="PIRSF036492">
    <property type="entry name" value="ALDH"/>
    <property type="match status" value="1"/>
</dbReference>
<evidence type="ECO:0000256" key="1">
    <source>
        <dbReference type="ARBA" id="ARBA00009986"/>
    </source>
</evidence>
<dbReference type="InterPro" id="IPR012394">
    <property type="entry name" value="Aldehyde_DH_NAD(P)"/>
</dbReference>
<keyword evidence="10" id="KW-1185">Reference proteome</keyword>
<evidence type="ECO:0000256" key="3">
    <source>
        <dbReference type="ARBA" id="ARBA00023027"/>
    </source>
</evidence>
<evidence type="ECO:0000256" key="7">
    <source>
        <dbReference type="RuleBase" id="RU003345"/>
    </source>
</evidence>
<dbReference type="Pfam" id="PF00171">
    <property type="entry name" value="Aldedh"/>
    <property type="match status" value="1"/>
</dbReference>
<proteinExistence type="inferred from homology"/>
<dbReference type="InterPro" id="IPR016162">
    <property type="entry name" value="Ald_DH_N"/>
</dbReference>
<dbReference type="Gene3D" id="3.40.605.10">
    <property type="entry name" value="Aldehyde Dehydrogenase, Chain A, domain 1"/>
    <property type="match status" value="1"/>
</dbReference>
<evidence type="ECO:0000256" key="6">
    <source>
        <dbReference type="PROSITE-ProRule" id="PRU10007"/>
    </source>
</evidence>
<dbReference type="Gene3D" id="3.40.309.10">
    <property type="entry name" value="Aldehyde Dehydrogenase, Chain A, domain 2"/>
    <property type="match status" value="1"/>
</dbReference>
<feature type="active site" evidence="5 6">
    <location>
        <position position="225"/>
    </location>
</feature>
<dbReference type="GO" id="GO:0005737">
    <property type="term" value="C:cytoplasm"/>
    <property type="evidence" value="ECO:0007669"/>
    <property type="project" value="TreeGrafter"/>
</dbReference>
<evidence type="ECO:0000256" key="4">
    <source>
        <dbReference type="PIRNR" id="PIRNR036492"/>
    </source>
</evidence>
<organism evidence="9 10">
    <name type="scientific">Shewanella hanedai</name>
    <name type="common">Alteromonas hanedai</name>
    <dbReference type="NCBI Taxonomy" id="25"/>
    <lineage>
        <taxon>Bacteria</taxon>
        <taxon>Pseudomonadati</taxon>
        <taxon>Pseudomonadota</taxon>
        <taxon>Gammaproteobacteria</taxon>
        <taxon>Alteromonadales</taxon>
        <taxon>Shewanellaceae</taxon>
        <taxon>Shewanella</taxon>
    </lineage>
</organism>
<dbReference type="PROSITE" id="PS00687">
    <property type="entry name" value="ALDEHYDE_DEHYDR_GLU"/>
    <property type="match status" value="1"/>
</dbReference>
<dbReference type="FunFam" id="3.40.309.10:FF:000003">
    <property type="entry name" value="Aldehyde dehydrogenase"/>
    <property type="match status" value="1"/>
</dbReference>
<feature type="domain" description="Aldehyde dehydrogenase" evidence="8">
    <location>
        <begin position="36"/>
        <end position="449"/>
    </location>
</feature>
<dbReference type="RefSeq" id="WP_143563437.1">
    <property type="nucleotide sequence ID" value="NZ_BMPL01000009.1"/>
</dbReference>
<dbReference type="GO" id="GO:0006081">
    <property type="term" value="P:aldehyde metabolic process"/>
    <property type="evidence" value="ECO:0007669"/>
    <property type="project" value="InterPro"/>
</dbReference>
<dbReference type="EMBL" id="VKGK01000004">
    <property type="protein sequence ID" value="TRY15405.1"/>
    <property type="molecule type" value="Genomic_DNA"/>
</dbReference>
<comment type="similarity">
    <text evidence="1 4 7">Belongs to the aldehyde dehydrogenase family.</text>
</comment>
<dbReference type="CDD" id="cd07133">
    <property type="entry name" value="ALDH_CALDH_CalB"/>
    <property type="match status" value="1"/>
</dbReference>
<evidence type="ECO:0000256" key="5">
    <source>
        <dbReference type="PIRSR" id="PIRSR036492-1"/>
    </source>
</evidence>
<evidence type="ECO:0000313" key="10">
    <source>
        <dbReference type="Proteomes" id="UP000318126"/>
    </source>
</evidence>
<dbReference type="Proteomes" id="UP000318126">
    <property type="component" value="Unassembled WGS sequence"/>
</dbReference>
<evidence type="ECO:0000256" key="2">
    <source>
        <dbReference type="ARBA" id="ARBA00023002"/>
    </source>
</evidence>
<dbReference type="GO" id="GO:0004029">
    <property type="term" value="F:aldehyde dehydrogenase (NAD+) activity"/>
    <property type="evidence" value="ECO:0007669"/>
    <property type="project" value="TreeGrafter"/>
</dbReference>
<dbReference type="OrthoDB" id="9812625at2"/>
<sequence>MNMPIQQTEDEVTKGVNLTELLQSQQQSYRSQPAPTYELRIKQLSAIKTALLKFKQPLAEALNRDYGSRSLDDTLISDIMPCINNVNYSLKNLKKWMKPSHRHAGLLLAPAKVKVQYQPVGVVGIIVPWNFPVMLSVGPLITAISAGNRAMLKLSEFTPETNKVITEMLTSIFDETTVAVVEGEADVAAEFSSLPFDHLLFTGSTTVGRHVMRAAAANLTPVTLELGGKSPVLVAPDMPIDTAVERMIYGKCLNSGQICVAPDYVLVPKAKQAEFIAAYQKKFNAMYGKVSDNNDYGSIINERQFDRLTSVLEDAKAKGATVVSANGEEINTAKRKIPTQLITNVSDEMTLMQDEIFGPLLPIIGYDSLDEAIVYINDRPRPLALYLMSFNQQTQDLVLTHTHSGGVCINETVFHVAADDAPFGGIGPSGMGHYHGKEGFLTLSHAKTVLSRGKLNTGKFVHPPYGTGIQAMLYKLFLR</sequence>
<evidence type="ECO:0000259" key="8">
    <source>
        <dbReference type="Pfam" id="PF00171"/>
    </source>
</evidence>
<accession>A0A553JSG7</accession>